<keyword evidence="5" id="KW-0808">Transferase</keyword>
<dbReference type="OrthoDB" id="9808041at2"/>
<dbReference type="GO" id="GO:0003848">
    <property type="term" value="F:2-amino-4-hydroxy-6-hydroxymethyldihydropteridine diphosphokinase activity"/>
    <property type="evidence" value="ECO:0007669"/>
    <property type="project" value="UniProtKB-EC"/>
</dbReference>
<dbReference type="GO" id="GO:0046656">
    <property type="term" value="P:folic acid biosynthetic process"/>
    <property type="evidence" value="ECO:0007669"/>
    <property type="project" value="UniProtKB-KW"/>
</dbReference>
<dbReference type="PANTHER" id="PTHR43071:SF1">
    <property type="entry name" value="2-AMINO-4-HYDROXY-6-HYDROXYMETHYLDIHYDROPTERIDINE PYROPHOSPHOKINASE"/>
    <property type="match status" value="1"/>
</dbReference>
<evidence type="ECO:0000259" key="13">
    <source>
        <dbReference type="PROSITE" id="PS00794"/>
    </source>
</evidence>
<dbReference type="Gene3D" id="3.30.70.560">
    <property type="entry name" value="7,8-Dihydro-6-hydroxymethylpterin-pyrophosphokinase HPPK"/>
    <property type="match status" value="1"/>
</dbReference>
<evidence type="ECO:0000256" key="2">
    <source>
        <dbReference type="ARBA" id="ARBA00005810"/>
    </source>
</evidence>
<dbReference type="Proteomes" id="UP000198862">
    <property type="component" value="Unassembled WGS sequence"/>
</dbReference>
<keyword evidence="6" id="KW-0547">Nucleotide-binding</keyword>
<dbReference type="Pfam" id="PF01288">
    <property type="entry name" value="HPPK"/>
    <property type="match status" value="1"/>
</dbReference>
<dbReference type="GO" id="GO:0005524">
    <property type="term" value="F:ATP binding"/>
    <property type="evidence" value="ECO:0007669"/>
    <property type="project" value="UniProtKB-KW"/>
</dbReference>
<dbReference type="GO" id="GO:0046654">
    <property type="term" value="P:tetrahydrofolate biosynthetic process"/>
    <property type="evidence" value="ECO:0007669"/>
    <property type="project" value="UniProtKB-UniPathway"/>
</dbReference>
<dbReference type="NCBIfam" id="TIGR01498">
    <property type="entry name" value="folK"/>
    <property type="match status" value="1"/>
</dbReference>
<dbReference type="STRING" id="1123010.SAMN02745724_00195"/>
<evidence type="ECO:0000256" key="11">
    <source>
        <dbReference type="ARBA" id="ARBA00029766"/>
    </source>
</evidence>
<dbReference type="RefSeq" id="WP_091978924.1">
    <property type="nucleotide sequence ID" value="NZ_FOLO01000001.1"/>
</dbReference>
<dbReference type="InterPro" id="IPR035907">
    <property type="entry name" value="Hppk_sf"/>
</dbReference>
<protein>
    <recommendedName>
        <fullName evidence="4">2-amino-4-hydroxy-6-hydroxymethyldihydropteridine pyrophosphokinase</fullName>
        <ecNumber evidence="3">2.7.6.3</ecNumber>
    </recommendedName>
    <alternativeName>
        <fullName evidence="11">6-hydroxymethyl-7,8-dihydropterin pyrophosphokinase</fullName>
    </alternativeName>
    <alternativeName>
        <fullName evidence="12">7,8-dihydro-6-hydroxymethylpterin-pyrophosphokinase</fullName>
    </alternativeName>
</protein>
<evidence type="ECO:0000256" key="6">
    <source>
        <dbReference type="ARBA" id="ARBA00022741"/>
    </source>
</evidence>
<accession>A0A1I1E9G0</accession>
<dbReference type="EC" id="2.7.6.3" evidence="3"/>
<dbReference type="EMBL" id="FOLO01000001">
    <property type="protein sequence ID" value="SFB81640.1"/>
    <property type="molecule type" value="Genomic_DNA"/>
</dbReference>
<reference evidence="14 15" key="1">
    <citation type="submission" date="2016-10" db="EMBL/GenBank/DDBJ databases">
        <authorList>
            <person name="de Groot N.N."/>
        </authorList>
    </citation>
    <scope>NUCLEOTIDE SEQUENCE [LARGE SCALE GENOMIC DNA]</scope>
    <source>
        <strain evidence="14 15">DSM 6059</strain>
    </source>
</reference>
<comment type="function">
    <text evidence="10">Catalyzes the transfer of pyrophosphate from adenosine triphosphate (ATP) to 6-hydroxymethyl-7,8-dihydropterin, an enzymatic step in folate biosynthesis pathway.</text>
</comment>
<dbReference type="UniPathway" id="UPA00077">
    <property type="reaction ID" value="UER00155"/>
</dbReference>
<gene>
    <name evidence="14" type="ORF">SAMN02745724_00195</name>
</gene>
<evidence type="ECO:0000256" key="12">
    <source>
        <dbReference type="ARBA" id="ARBA00033413"/>
    </source>
</evidence>
<name>A0A1I1E9G0_9GAMM</name>
<evidence type="ECO:0000256" key="5">
    <source>
        <dbReference type="ARBA" id="ARBA00022679"/>
    </source>
</evidence>
<keyword evidence="7 14" id="KW-0418">Kinase</keyword>
<dbReference type="SUPFAM" id="SSF55083">
    <property type="entry name" value="6-hydroxymethyl-7,8-dihydropterin pyrophosphokinase, HPPK"/>
    <property type="match status" value="1"/>
</dbReference>
<proteinExistence type="inferred from homology"/>
<keyword evidence="9" id="KW-0289">Folate biosynthesis</keyword>
<comment type="similarity">
    <text evidence="2">Belongs to the HPPK family.</text>
</comment>
<evidence type="ECO:0000313" key="15">
    <source>
        <dbReference type="Proteomes" id="UP000198862"/>
    </source>
</evidence>
<dbReference type="PROSITE" id="PS00794">
    <property type="entry name" value="HPPK"/>
    <property type="match status" value="1"/>
</dbReference>
<evidence type="ECO:0000256" key="10">
    <source>
        <dbReference type="ARBA" id="ARBA00029409"/>
    </source>
</evidence>
<dbReference type="CDD" id="cd00483">
    <property type="entry name" value="HPPK"/>
    <property type="match status" value="1"/>
</dbReference>
<evidence type="ECO:0000256" key="3">
    <source>
        <dbReference type="ARBA" id="ARBA00013253"/>
    </source>
</evidence>
<evidence type="ECO:0000256" key="7">
    <source>
        <dbReference type="ARBA" id="ARBA00022777"/>
    </source>
</evidence>
<evidence type="ECO:0000313" key="14">
    <source>
        <dbReference type="EMBL" id="SFB81640.1"/>
    </source>
</evidence>
<evidence type="ECO:0000256" key="8">
    <source>
        <dbReference type="ARBA" id="ARBA00022840"/>
    </source>
</evidence>
<dbReference type="AlphaFoldDB" id="A0A1I1E9G0"/>
<evidence type="ECO:0000256" key="4">
    <source>
        <dbReference type="ARBA" id="ARBA00016218"/>
    </source>
</evidence>
<keyword evidence="8" id="KW-0067">ATP-binding</keyword>
<comment type="pathway">
    <text evidence="1">Cofactor biosynthesis; tetrahydrofolate biosynthesis; 2-amino-4-hydroxy-6-hydroxymethyl-7,8-dihydropteridine diphosphate from 7,8-dihydroneopterin triphosphate: step 4/4.</text>
</comment>
<dbReference type="PANTHER" id="PTHR43071">
    <property type="entry name" value="2-AMINO-4-HYDROXY-6-HYDROXYMETHYLDIHYDROPTERIDINE PYROPHOSPHOKINASE"/>
    <property type="match status" value="1"/>
</dbReference>
<dbReference type="InterPro" id="IPR000550">
    <property type="entry name" value="Hppk"/>
</dbReference>
<sequence length="163" mass="18357">MSSYYKVYLGLGANLNDPVNQINQAVTALKALSNTKNEILVSSFYTSKPMGPQDQPDYVNAVACIETKLEPLVLLAQTQKIELDLGRVRKDERWGPRTLDIDILLYGDLVIDYPNLKVPHYGMKLREFVIYPLLEIAPELYLPDQTTIKTLSETVSLNGLTKI</sequence>
<organism evidence="14 15">
    <name type="scientific">Pseudoalteromonas denitrificans DSM 6059</name>
    <dbReference type="NCBI Taxonomy" id="1123010"/>
    <lineage>
        <taxon>Bacteria</taxon>
        <taxon>Pseudomonadati</taxon>
        <taxon>Pseudomonadota</taxon>
        <taxon>Gammaproteobacteria</taxon>
        <taxon>Alteromonadales</taxon>
        <taxon>Pseudoalteromonadaceae</taxon>
        <taxon>Pseudoalteromonas</taxon>
    </lineage>
</organism>
<evidence type="ECO:0000256" key="9">
    <source>
        <dbReference type="ARBA" id="ARBA00022909"/>
    </source>
</evidence>
<feature type="domain" description="7,8-dihydro-6-hydroxymethylpterin-pyrophosphokinase" evidence="13">
    <location>
        <begin position="93"/>
        <end position="104"/>
    </location>
</feature>
<evidence type="ECO:0000256" key="1">
    <source>
        <dbReference type="ARBA" id="ARBA00005051"/>
    </source>
</evidence>
<keyword evidence="15" id="KW-1185">Reference proteome</keyword>
<dbReference type="GO" id="GO:0016301">
    <property type="term" value="F:kinase activity"/>
    <property type="evidence" value="ECO:0007669"/>
    <property type="project" value="UniProtKB-KW"/>
</dbReference>